<keyword evidence="4 7" id="KW-0862">Zinc</keyword>
<evidence type="ECO:0000256" key="3">
    <source>
        <dbReference type="ARBA" id="ARBA00022799"/>
    </source>
</evidence>
<dbReference type="InterPro" id="IPR036874">
    <property type="entry name" value="Carbonic_anhydrase_sf"/>
</dbReference>
<keyword evidence="3" id="KW-0702">S-nitrosylation</keyword>
<dbReference type="Gramene" id="KJB31235">
    <property type="protein sequence ID" value="KJB31235"/>
    <property type="gene ID" value="B456_005G182300"/>
</dbReference>
<gene>
    <name evidence="9" type="ORF">B456_005G182300</name>
</gene>
<comment type="function">
    <text evidence="8">Reversible hydration of carbon dioxide.</text>
</comment>
<comment type="similarity">
    <text evidence="1 8">Belongs to the beta-class carbonic anhydrase family.</text>
</comment>
<evidence type="ECO:0000256" key="5">
    <source>
        <dbReference type="ARBA" id="ARBA00023239"/>
    </source>
</evidence>
<organism evidence="9 10">
    <name type="scientific">Gossypium raimondii</name>
    <name type="common">Peruvian cotton</name>
    <name type="synonym">Gossypium klotzschianum subsp. raimondii</name>
    <dbReference type="NCBI Taxonomy" id="29730"/>
    <lineage>
        <taxon>Eukaryota</taxon>
        <taxon>Viridiplantae</taxon>
        <taxon>Streptophyta</taxon>
        <taxon>Embryophyta</taxon>
        <taxon>Tracheophyta</taxon>
        <taxon>Spermatophyta</taxon>
        <taxon>Magnoliopsida</taxon>
        <taxon>eudicotyledons</taxon>
        <taxon>Gunneridae</taxon>
        <taxon>Pentapetalae</taxon>
        <taxon>rosids</taxon>
        <taxon>malvids</taxon>
        <taxon>Malvales</taxon>
        <taxon>Malvaceae</taxon>
        <taxon>Malvoideae</taxon>
        <taxon>Gossypium</taxon>
    </lineage>
</organism>
<dbReference type="GO" id="GO:0015976">
    <property type="term" value="P:carbon utilization"/>
    <property type="evidence" value="ECO:0007669"/>
    <property type="project" value="InterPro"/>
</dbReference>
<dbReference type="PROSITE" id="PS00704">
    <property type="entry name" value="PROK_CO2_ANHYDRASE_1"/>
    <property type="match status" value="1"/>
</dbReference>
<evidence type="ECO:0000256" key="4">
    <source>
        <dbReference type="ARBA" id="ARBA00022833"/>
    </source>
</evidence>
<dbReference type="AlphaFoldDB" id="A0A0D2SJ95"/>
<comment type="catalytic activity">
    <reaction evidence="6 8">
        <text>hydrogencarbonate + H(+) = CO2 + H2O</text>
        <dbReference type="Rhea" id="RHEA:10748"/>
        <dbReference type="ChEBI" id="CHEBI:15377"/>
        <dbReference type="ChEBI" id="CHEBI:15378"/>
        <dbReference type="ChEBI" id="CHEBI:16526"/>
        <dbReference type="ChEBI" id="CHEBI:17544"/>
        <dbReference type="EC" id="4.2.1.1"/>
    </reaction>
</comment>
<keyword evidence="10" id="KW-1185">Reference proteome</keyword>
<dbReference type="PANTHER" id="PTHR11002:SF78">
    <property type="entry name" value="BETA CARBONIC ANHYDRASE 4"/>
    <property type="match status" value="1"/>
</dbReference>
<evidence type="ECO:0000313" key="10">
    <source>
        <dbReference type="Proteomes" id="UP000032304"/>
    </source>
</evidence>
<dbReference type="InterPro" id="IPR001765">
    <property type="entry name" value="Carbonic_anhydrase"/>
</dbReference>
<comment type="cofactor">
    <cofactor evidence="7">
        <name>Zn(2+)</name>
        <dbReference type="ChEBI" id="CHEBI:29105"/>
    </cofactor>
    <text evidence="7">Binds 1 zinc ion per subunit.</text>
</comment>
<feature type="binding site" evidence="7">
    <location>
        <position position="88"/>
    </location>
    <ligand>
        <name>Zn(2+)</name>
        <dbReference type="ChEBI" id="CHEBI:29105"/>
    </ligand>
</feature>
<evidence type="ECO:0000256" key="6">
    <source>
        <dbReference type="ARBA" id="ARBA00048348"/>
    </source>
</evidence>
<dbReference type="SUPFAM" id="SSF53056">
    <property type="entry name" value="beta-carbonic anhydrase, cab"/>
    <property type="match status" value="1"/>
</dbReference>
<dbReference type="Gene3D" id="3.40.1050.10">
    <property type="entry name" value="Carbonic anhydrase"/>
    <property type="match status" value="2"/>
</dbReference>
<evidence type="ECO:0000256" key="8">
    <source>
        <dbReference type="RuleBase" id="RU003956"/>
    </source>
</evidence>
<evidence type="ECO:0000256" key="2">
    <source>
        <dbReference type="ARBA" id="ARBA00012925"/>
    </source>
</evidence>
<dbReference type="Proteomes" id="UP000032304">
    <property type="component" value="Chromosome 5"/>
</dbReference>
<dbReference type="Pfam" id="PF00484">
    <property type="entry name" value="Pro_CA"/>
    <property type="match status" value="2"/>
</dbReference>
<protein>
    <recommendedName>
        <fullName evidence="2 8">Carbonic anhydrase</fullName>
        <ecNumber evidence="2 8">4.2.1.1</ecNumber>
    </recommendedName>
    <alternativeName>
        <fullName evidence="8">Carbonate dehydratase</fullName>
    </alternativeName>
</protein>
<name>A0A0D2SJ95_GOSRA</name>
<dbReference type="SMART" id="SM00947">
    <property type="entry name" value="Pro_CA"/>
    <property type="match status" value="1"/>
</dbReference>
<feature type="binding site" evidence="7">
    <location>
        <position position="90"/>
    </location>
    <ligand>
        <name>Zn(2+)</name>
        <dbReference type="ChEBI" id="CHEBI:29105"/>
    </ligand>
</feature>
<evidence type="ECO:0000256" key="7">
    <source>
        <dbReference type="PIRSR" id="PIRSR601765-1"/>
    </source>
</evidence>
<accession>A0A0D2SJ95</accession>
<dbReference type="PANTHER" id="PTHR11002">
    <property type="entry name" value="CARBONIC ANHYDRASE"/>
    <property type="match status" value="1"/>
</dbReference>
<dbReference type="InterPro" id="IPR015892">
    <property type="entry name" value="Carbonic_anhydrase_CS"/>
</dbReference>
<dbReference type="EMBL" id="CM001744">
    <property type="protein sequence ID" value="KJB31235.1"/>
    <property type="molecule type" value="Genomic_DNA"/>
</dbReference>
<dbReference type="GO" id="GO:0004089">
    <property type="term" value="F:carbonate dehydratase activity"/>
    <property type="evidence" value="ECO:0007669"/>
    <property type="project" value="UniProtKB-UniRule"/>
</dbReference>
<proteinExistence type="inferred from homology"/>
<sequence>MGSESYEEAIAALSKLLSDKADLGSVAAAKIKQITAELEAAADSTQFDPVKRLETGFLHFKKEKFDKNPDLYGALAKGQSPKFLVFACSDSRVCPSHILNFQPGEAFIVRNIASMVPPYDKKKYSGAGAAIEYAVLICTPAKTKVKSEQNELSFSEQCTNCEKEAVNVSLGNLLTYPFVREAVVKKTVALKGAHYDFVNGKLDLWNLDFKISPTLAI</sequence>
<keyword evidence="7" id="KW-0479">Metal-binding</keyword>
<reference evidence="9 10" key="1">
    <citation type="journal article" date="2012" name="Nature">
        <title>Repeated polyploidization of Gossypium genomes and the evolution of spinnable cotton fibres.</title>
        <authorList>
            <person name="Paterson A.H."/>
            <person name="Wendel J.F."/>
            <person name="Gundlach H."/>
            <person name="Guo H."/>
            <person name="Jenkins J."/>
            <person name="Jin D."/>
            <person name="Llewellyn D."/>
            <person name="Showmaker K.C."/>
            <person name="Shu S."/>
            <person name="Udall J."/>
            <person name="Yoo M.J."/>
            <person name="Byers R."/>
            <person name="Chen W."/>
            <person name="Doron-Faigenboim A."/>
            <person name="Duke M.V."/>
            <person name="Gong L."/>
            <person name="Grimwood J."/>
            <person name="Grover C."/>
            <person name="Grupp K."/>
            <person name="Hu G."/>
            <person name="Lee T.H."/>
            <person name="Li J."/>
            <person name="Lin L."/>
            <person name="Liu T."/>
            <person name="Marler B.S."/>
            <person name="Page J.T."/>
            <person name="Roberts A.W."/>
            <person name="Romanel E."/>
            <person name="Sanders W.S."/>
            <person name="Szadkowski E."/>
            <person name="Tan X."/>
            <person name="Tang H."/>
            <person name="Xu C."/>
            <person name="Wang J."/>
            <person name="Wang Z."/>
            <person name="Zhang D."/>
            <person name="Zhang L."/>
            <person name="Ashrafi H."/>
            <person name="Bedon F."/>
            <person name="Bowers J.E."/>
            <person name="Brubaker C.L."/>
            <person name="Chee P.W."/>
            <person name="Das S."/>
            <person name="Gingle A.R."/>
            <person name="Haigler C.H."/>
            <person name="Harker D."/>
            <person name="Hoffmann L.V."/>
            <person name="Hovav R."/>
            <person name="Jones D.C."/>
            <person name="Lemke C."/>
            <person name="Mansoor S."/>
            <person name="ur Rahman M."/>
            <person name="Rainville L.N."/>
            <person name="Rambani A."/>
            <person name="Reddy U.K."/>
            <person name="Rong J.K."/>
            <person name="Saranga Y."/>
            <person name="Scheffler B.E."/>
            <person name="Scheffler J.A."/>
            <person name="Stelly D.M."/>
            <person name="Triplett B.A."/>
            <person name="Van Deynze A."/>
            <person name="Vaslin M.F."/>
            <person name="Waghmare V.N."/>
            <person name="Walford S.A."/>
            <person name="Wright R.J."/>
            <person name="Zaki E.A."/>
            <person name="Zhang T."/>
            <person name="Dennis E.S."/>
            <person name="Mayer K.F."/>
            <person name="Peterson D.G."/>
            <person name="Rokhsar D.S."/>
            <person name="Wang X."/>
            <person name="Schmutz J."/>
        </authorList>
    </citation>
    <scope>NUCLEOTIDE SEQUENCE [LARGE SCALE GENOMIC DNA]</scope>
</reference>
<keyword evidence="5 8" id="KW-0456">Lyase</keyword>
<dbReference type="EC" id="4.2.1.1" evidence="2 8"/>
<evidence type="ECO:0000256" key="1">
    <source>
        <dbReference type="ARBA" id="ARBA00006217"/>
    </source>
</evidence>
<dbReference type="GO" id="GO:0008270">
    <property type="term" value="F:zinc ion binding"/>
    <property type="evidence" value="ECO:0007669"/>
    <property type="project" value="UniProtKB-UniRule"/>
</dbReference>
<evidence type="ECO:0000313" key="9">
    <source>
        <dbReference type="EMBL" id="KJB31235.1"/>
    </source>
</evidence>